<keyword evidence="2" id="KW-1185">Reference proteome</keyword>
<accession>A0ABR2WEX1</accession>
<dbReference type="Proteomes" id="UP001479436">
    <property type="component" value="Unassembled WGS sequence"/>
</dbReference>
<proteinExistence type="predicted"/>
<name>A0ABR2WEX1_9FUNG</name>
<evidence type="ECO:0000313" key="1">
    <source>
        <dbReference type="EMBL" id="KAK9760058.1"/>
    </source>
</evidence>
<gene>
    <name evidence="1" type="ORF">K7432_016309</name>
</gene>
<comment type="caution">
    <text evidence="1">The sequence shown here is derived from an EMBL/GenBank/DDBJ whole genome shotgun (WGS) entry which is preliminary data.</text>
</comment>
<evidence type="ECO:0000313" key="2">
    <source>
        <dbReference type="Proteomes" id="UP001479436"/>
    </source>
</evidence>
<reference evidence="1 2" key="1">
    <citation type="submission" date="2023-04" db="EMBL/GenBank/DDBJ databases">
        <title>Genome of Basidiobolus ranarum AG-B5.</title>
        <authorList>
            <person name="Stajich J.E."/>
            <person name="Carter-House D."/>
            <person name="Gryganskyi A."/>
        </authorList>
    </citation>
    <scope>NUCLEOTIDE SEQUENCE [LARGE SCALE GENOMIC DNA]</scope>
    <source>
        <strain evidence="1 2">AG-B5</strain>
    </source>
</reference>
<organism evidence="1 2">
    <name type="scientific">Basidiobolus ranarum</name>
    <dbReference type="NCBI Taxonomy" id="34480"/>
    <lineage>
        <taxon>Eukaryota</taxon>
        <taxon>Fungi</taxon>
        <taxon>Fungi incertae sedis</taxon>
        <taxon>Zoopagomycota</taxon>
        <taxon>Entomophthoromycotina</taxon>
        <taxon>Basidiobolomycetes</taxon>
        <taxon>Basidiobolales</taxon>
        <taxon>Basidiobolaceae</taxon>
        <taxon>Basidiobolus</taxon>
    </lineage>
</organism>
<dbReference type="EMBL" id="JASJQH010002612">
    <property type="protein sequence ID" value="KAK9760058.1"/>
    <property type="molecule type" value="Genomic_DNA"/>
</dbReference>
<sequence>MANRGAGTFRSWLNVFRNSTVESVSKDKPVSAIKTQTAVPRNISHRPFNATDASLIRRVANARSSKGQPITNGENPGIRIERNIYTEKEGLQMIPEFRGLFKKYGFSTLPQTVQKGTKVFVLNEKGEKENPQDIVNSYRVTGRPEQVDGTNMPTAPWGYGDTFDQNRIPSFLKAFATEKLPETPGLSLGTLRDITLDYRTGSFFQLDPQMDPRRWGQYCYY</sequence>
<protein>
    <submittedName>
        <fullName evidence="1">Uncharacterized protein</fullName>
    </submittedName>
</protein>